<dbReference type="PANTHER" id="PTHR31803">
    <property type="entry name" value="ALTERNATIVE OXIDASE"/>
    <property type="match status" value="1"/>
</dbReference>
<evidence type="ECO:0000313" key="18">
    <source>
        <dbReference type="EMBL" id="GAA93500.1"/>
    </source>
</evidence>
<keyword evidence="5 16" id="KW-0812">Transmembrane</keyword>
<keyword evidence="6 16" id="KW-0479">Metal-binding</keyword>
<dbReference type="OMA" id="IDYWRLK"/>
<evidence type="ECO:0000256" key="11">
    <source>
        <dbReference type="ARBA" id="ARBA00023002"/>
    </source>
</evidence>
<dbReference type="PANTHER" id="PTHR31803:SF3">
    <property type="entry name" value="ALTERNATIVE OXIDASE"/>
    <property type="match status" value="1"/>
</dbReference>
<keyword evidence="7" id="KW-0999">Mitochondrion inner membrane</keyword>
<dbReference type="STRING" id="764103.G7DSE0"/>
<dbReference type="Proteomes" id="UP000009131">
    <property type="component" value="Unassembled WGS sequence"/>
</dbReference>
<evidence type="ECO:0000256" key="17">
    <source>
        <dbReference type="SAM" id="MobiDB-lite"/>
    </source>
</evidence>
<feature type="compositionally biased region" description="Low complexity" evidence="17">
    <location>
        <begin position="74"/>
        <end position="85"/>
    </location>
</feature>
<proteinExistence type="inferred from homology"/>
<evidence type="ECO:0000313" key="19">
    <source>
        <dbReference type="Proteomes" id="UP000009131"/>
    </source>
</evidence>
<sequence length="401" mass="45162">MITYQARSALRRNTSNHCSKHVSFCAPTKRTLTLATRSRSDSLANGKPLTTILVTPQGLRRSISTVQDSLHPRSQTAASASQLASVPSSEVSEDNRKIVEDWLLFHPTYTKDEVEAVKVVHRANLTLSDRVADWAIGAIRWTFDAATGYAHFDAKKADELAKKRGATLSLQELREAGLAMSPKLWMRRFIFLETIAGVPGSAAAILRHLKSLRTMERDGGWIHTLLQESENERIHLFSFLEITKPGRFMRLMTMAAQGVFTSAFALAYVISPRICHRFVGKLEEQAVLTYTLAIDEIKAGRLPEFDRKAPEIAINYWRMQPAATFLDMLYQIRADEATHRFINHSLADLKSTDMNPFAMREPSASIRGTEPGYDREKSLAFSETVKEDLLKRHRESGKAAW</sequence>
<dbReference type="AlphaFoldDB" id="G7DSE0"/>
<dbReference type="GO" id="GO:0098803">
    <property type="term" value="C:respiratory chain complex"/>
    <property type="evidence" value="ECO:0007669"/>
    <property type="project" value="UniProtKB-UniRule"/>
</dbReference>
<feature type="region of interest" description="Disordered" evidence="17">
    <location>
        <begin position="67"/>
        <end position="88"/>
    </location>
</feature>
<dbReference type="Pfam" id="PF01786">
    <property type="entry name" value="AOX"/>
    <property type="match status" value="1"/>
</dbReference>
<keyword evidence="12 16" id="KW-0408">Iron</keyword>
<comment type="subcellular location">
    <subcellularLocation>
        <location evidence="1">Mitochondrion inner membrane</location>
    </subcellularLocation>
</comment>
<keyword evidence="10" id="KW-1133">Transmembrane helix</keyword>
<evidence type="ECO:0000256" key="5">
    <source>
        <dbReference type="ARBA" id="ARBA00022692"/>
    </source>
</evidence>
<evidence type="ECO:0000256" key="8">
    <source>
        <dbReference type="ARBA" id="ARBA00022946"/>
    </source>
</evidence>
<reference evidence="18 19" key="2">
    <citation type="journal article" date="2012" name="Open Biol.">
        <title>Characteristics of nucleosomes and linker DNA regions on the genome of the basidiomycete Mixia osmundae revealed by mono- and dinucleosome mapping.</title>
        <authorList>
            <person name="Nishida H."/>
            <person name="Kondo S."/>
            <person name="Matsumoto T."/>
            <person name="Suzuki Y."/>
            <person name="Yoshikawa H."/>
            <person name="Taylor T.D."/>
            <person name="Sugiyama J."/>
        </authorList>
    </citation>
    <scope>NUCLEOTIDE SEQUENCE [LARGE SCALE GENOMIC DNA]</scope>
    <source>
        <strain evidence="19">CBS 9802 / IAM 14324 / JCM 22182 / KY 12970</strain>
    </source>
</reference>
<name>G7DSE0_MIXOS</name>
<keyword evidence="3" id="KW-0813">Transport</keyword>
<reference evidence="18 19" key="1">
    <citation type="journal article" date="2011" name="J. Gen. Appl. Microbiol.">
        <title>Draft genome sequencing of the enigmatic basidiomycete Mixia osmundae.</title>
        <authorList>
            <person name="Nishida H."/>
            <person name="Nagatsuka Y."/>
            <person name="Sugiyama J."/>
        </authorList>
    </citation>
    <scope>NUCLEOTIDE SEQUENCE [LARGE SCALE GENOMIC DNA]</scope>
    <source>
        <strain evidence="19">CBS 9802 / IAM 14324 / JCM 22182 / KY 12970</strain>
    </source>
</reference>
<dbReference type="eggNOG" id="ENOG502QSB5">
    <property type="taxonomic scope" value="Eukaryota"/>
</dbReference>
<keyword evidence="4 16" id="KW-0679">Respiratory chain</keyword>
<evidence type="ECO:0000256" key="4">
    <source>
        <dbReference type="ARBA" id="ARBA00022660"/>
    </source>
</evidence>
<organism evidence="18 19">
    <name type="scientific">Mixia osmundae (strain CBS 9802 / IAM 14324 / JCM 22182 / KY 12970)</name>
    <dbReference type="NCBI Taxonomy" id="764103"/>
    <lineage>
        <taxon>Eukaryota</taxon>
        <taxon>Fungi</taxon>
        <taxon>Dikarya</taxon>
        <taxon>Basidiomycota</taxon>
        <taxon>Pucciniomycotina</taxon>
        <taxon>Mixiomycetes</taxon>
        <taxon>Mixiales</taxon>
        <taxon>Mixiaceae</taxon>
        <taxon>Mixia</taxon>
    </lineage>
</organism>
<comment type="caution">
    <text evidence="18">The sequence shown here is derived from an EMBL/GenBank/DDBJ whole genome shotgun (WGS) entry which is preliminary data.</text>
</comment>
<gene>
    <name evidence="18" type="primary">Mo00141</name>
    <name evidence="18" type="ORF">E5Q_00141</name>
</gene>
<comment type="cofactor">
    <cofactor evidence="16">
        <name>Fe cation</name>
        <dbReference type="ChEBI" id="CHEBI:24875"/>
    </cofactor>
    <text evidence="16">Binds 2 iron ions per subunit.</text>
</comment>
<keyword evidence="19" id="KW-1185">Reference proteome</keyword>
<dbReference type="InParanoid" id="G7DSE0"/>
<dbReference type="RefSeq" id="XP_014566589.1">
    <property type="nucleotide sequence ID" value="XM_014711103.1"/>
</dbReference>
<accession>G7DSE0</accession>
<comment type="function">
    <text evidence="15">Catalyzes cyanide-resistant oxygen consumption. May increase respiration when the cytochrome respiratory pathway is restricted, or in response to low temperatures.</text>
</comment>
<evidence type="ECO:0000256" key="13">
    <source>
        <dbReference type="ARBA" id="ARBA00023128"/>
    </source>
</evidence>
<evidence type="ECO:0000256" key="3">
    <source>
        <dbReference type="ARBA" id="ARBA00022448"/>
    </source>
</evidence>
<evidence type="ECO:0000256" key="12">
    <source>
        <dbReference type="ARBA" id="ARBA00023004"/>
    </source>
</evidence>
<evidence type="ECO:0000256" key="1">
    <source>
        <dbReference type="ARBA" id="ARBA00004273"/>
    </source>
</evidence>
<evidence type="ECO:0000256" key="16">
    <source>
        <dbReference type="RuleBase" id="RU003779"/>
    </source>
</evidence>
<evidence type="ECO:0000256" key="15">
    <source>
        <dbReference type="ARBA" id="ARBA00025285"/>
    </source>
</evidence>
<dbReference type="GO" id="GO:0046872">
    <property type="term" value="F:metal ion binding"/>
    <property type="evidence" value="ECO:0007669"/>
    <property type="project" value="UniProtKB-UniRule"/>
</dbReference>
<dbReference type="Gene3D" id="1.20.1260.140">
    <property type="entry name" value="Alternative oxidase"/>
    <property type="match status" value="1"/>
</dbReference>
<keyword evidence="13" id="KW-0496">Mitochondrion</keyword>
<comment type="similarity">
    <text evidence="2 16">Belongs to the alternative oxidase family.</text>
</comment>
<dbReference type="GO" id="GO:0010230">
    <property type="term" value="P:alternative respiration"/>
    <property type="evidence" value="ECO:0007669"/>
    <property type="project" value="TreeGrafter"/>
</dbReference>
<dbReference type="EC" id="1.-.-.-" evidence="16"/>
<dbReference type="InterPro" id="IPR038659">
    <property type="entry name" value="AOX_sf"/>
</dbReference>
<keyword evidence="14 16" id="KW-0472">Membrane</keyword>
<dbReference type="GO" id="GO:0009916">
    <property type="term" value="F:alternative oxidase activity"/>
    <property type="evidence" value="ECO:0007669"/>
    <property type="project" value="UniProtKB-UniRule"/>
</dbReference>
<keyword evidence="11 16" id="KW-0560">Oxidoreductase</keyword>
<evidence type="ECO:0000256" key="9">
    <source>
        <dbReference type="ARBA" id="ARBA00022982"/>
    </source>
</evidence>
<dbReference type="EMBL" id="BABT02000007">
    <property type="protein sequence ID" value="GAA93500.1"/>
    <property type="molecule type" value="Genomic_DNA"/>
</dbReference>
<evidence type="ECO:0000256" key="6">
    <source>
        <dbReference type="ARBA" id="ARBA00022723"/>
    </source>
</evidence>
<evidence type="ECO:0000256" key="2">
    <source>
        <dbReference type="ARBA" id="ARBA00008388"/>
    </source>
</evidence>
<dbReference type="InterPro" id="IPR002680">
    <property type="entry name" value="AOX"/>
</dbReference>
<dbReference type="OrthoDB" id="16906at2759"/>
<dbReference type="GO" id="GO:0005743">
    <property type="term" value="C:mitochondrial inner membrane"/>
    <property type="evidence" value="ECO:0007669"/>
    <property type="project" value="UniProtKB-SubCell"/>
</dbReference>
<keyword evidence="8" id="KW-0809">Transit peptide</keyword>
<protein>
    <recommendedName>
        <fullName evidence="16">Alternative oxidase</fullName>
        <ecNumber evidence="16">1.-.-.-</ecNumber>
    </recommendedName>
</protein>
<keyword evidence="9 16" id="KW-0249">Electron transport</keyword>
<evidence type="ECO:0000256" key="10">
    <source>
        <dbReference type="ARBA" id="ARBA00022989"/>
    </source>
</evidence>
<evidence type="ECO:0000256" key="7">
    <source>
        <dbReference type="ARBA" id="ARBA00022792"/>
    </source>
</evidence>
<dbReference type="FunFam" id="1.20.1260.140:FF:000002">
    <property type="entry name" value="Alternative oxidase"/>
    <property type="match status" value="1"/>
</dbReference>
<evidence type="ECO:0000256" key="14">
    <source>
        <dbReference type="ARBA" id="ARBA00023136"/>
    </source>
</evidence>
<dbReference type="HOGENOM" id="CLU_041974_2_1_1"/>